<dbReference type="InterPro" id="IPR015422">
    <property type="entry name" value="PyrdxlP-dep_Trfase_small"/>
</dbReference>
<dbReference type="RefSeq" id="XP_022132618.1">
    <property type="nucleotide sequence ID" value="XM_022276926.1"/>
</dbReference>
<feature type="domain" description="Aminotransferase class V" evidence="2">
    <location>
        <begin position="118"/>
        <end position="441"/>
    </location>
</feature>
<evidence type="ECO:0000313" key="5">
    <source>
        <dbReference type="RefSeq" id="XP_022132619.1"/>
    </source>
</evidence>
<dbReference type="RefSeq" id="XP_022132619.1">
    <property type="nucleotide sequence ID" value="XM_022276927.1"/>
</dbReference>
<dbReference type="InterPro" id="IPR015424">
    <property type="entry name" value="PyrdxlP-dep_Trfase"/>
</dbReference>
<dbReference type="SUPFAM" id="SSF53383">
    <property type="entry name" value="PLP-dependent transferases"/>
    <property type="match status" value="1"/>
</dbReference>
<dbReference type="Pfam" id="PF00266">
    <property type="entry name" value="Aminotran_5"/>
    <property type="match status" value="1"/>
</dbReference>
<organism evidence="3 5">
    <name type="scientific">Momordica charantia</name>
    <name type="common">Bitter gourd</name>
    <name type="synonym">Balsam pear</name>
    <dbReference type="NCBI Taxonomy" id="3673"/>
    <lineage>
        <taxon>Eukaryota</taxon>
        <taxon>Viridiplantae</taxon>
        <taxon>Streptophyta</taxon>
        <taxon>Embryophyta</taxon>
        <taxon>Tracheophyta</taxon>
        <taxon>Spermatophyta</taxon>
        <taxon>Magnoliopsida</taxon>
        <taxon>eudicotyledons</taxon>
        <taxon>Gunneridae</taxon>
        <taxon>Pentapetalae</taxon>
        <taxon>rosids</taxon>
        <taxon>fabids</taxon>
        <taxon>Cucurbitales</taxon>
        <taxon>Cucurbitaceae</taxon>
        <taxon>Momordiceae</taxon>
        <taxon>Momordica</taxon>
    </lineage>
</organism>
<evidence type="ECO:0000259" key="2">
    <source>
        <dbReference type="Pfam" id="PF00266"/>
    </source>
</evidence>
<evidence type="ECO:0000313" key="4">
    <source>
        <dbReference type="RefSeq" id="XP_022132618.1"/>
    </source>
</evidence>
<dbReference type="Proteomes" id="UP000504603">
    <property type="component" value="Unplaced"/>
</dbReference>
<evidence type="ECO:0000256" key="1">
    <source>
        <dbReference type="ARBA" id="ARBA00022898"/>
    </source>
</evidence>
<dbReference type="KEGG" id="mcha:111005437"/>
<name>A0A6J1BTK8_MOMCH</name>
<dbReference type="Gene3D" id="3.40.640.10">
    <property type="entry name" value="Type I PLP-dependent aspartate aminotransferase-like (Major domain)"/>
    <property type="match status" value="1"/>
</dbReference>
<evidence type="ECO:0000313" key="3">
    <source>
        <dbReference type="Proteomes" id="UP000504603"/>
    </source>
</evidence>
<gene>
    <name evidence="4 5" type="primary">LOC111005437</name>
</gene>
<accession>A0A6J1BTK8</accession>
<dbReference type="Gene3D" id="3.90.1150.10">
    <property type="entry name" value="Aspartate Aminotransferase, domain 1"/>
    <property type="match status" value="1"/>
</dbReference>
<dbReference type="PANTHER" id="PTHR43586:SF8">
    <property type="entry name" value="CYSTEINE DESULFURASE 1, CHLOROPLASTIC"/>
    <property type="match status" value="1"/>
</dbReference>
<keyword evidence="3" id="KW-1185">Reference proteome</keyword>
<reference evidence="4 5" key="1">
    <citation type="submission" date="2025-04" db="UniProtKB">
        <authorList>
            <consortium name="RefSeq"/>
        </authorList>
    </citation>
    <scope>IDENTIFICATION</scope>
    <source>
        <strain evidence="4 5">OHB3-1</strain>
    </source>
</reference>
<keyword evidence="1" id="KW-0663">Pyridoxal phosphate</keyword>
<dbReference type="PANTHER" id="PTHR43586">
    <property type="entry name" value="CYSTEINE DESULFURASE"/>
    <property type="match status" value="1"/>
</dbReference>
<dbReference type="GeneID" id="111005437"/>
<dbReference type="OrthoDB" id="420046at2759"/>
<protein>
    <submittedName>
        <fullName evidence="4 5">Uncharacterized protein LOC111005437</fullName>
    </submittedName>
</protein>
<dbReference type="AlphaFoldDB" id="A0A6J1BTK8"/>
<dbReference type="InterPro" id="IPR000192">
    <property type="entry name" value="Aminotrans_V_dom"/>
</dbReference>
<sequence>MELKVENPMCKKVRNVGENFAGETYGDTVCADVAGTGEDAESASTAGNYGPCGRSGSFQTVEMDGVQFHGTAEERLAWLRSQIIGGDAKFDSPFGERRLCYADHTASGRSLRYIEDFILTKVLPFYGNTHTCDSYVGHHTTKLVNEATMFIKKSLGGGEEEALLFCGAGTTAAIKRLQEVMAIAVPSTLRERVIETLKEDERWVVFVGPYEHHSNLLSWRQSLAEVVEIGMDKNGLLDIQMLKSQLEAYKKAGNRPILGSFSACSNVTGIYSDTRAIATLLHQYGGHICFDFAASGPYVQIDMRSGEIDGYDAIFLSPHKFLGGPGSPGVLLMNKSLYKLKSSPPSTCGGGTVSYVNGFSEKDTLYYEDIEERENGGTPQIIGIIRAALAFWVKEYISYQVIEKEEHHYVERALKRLLPNKNICILGNTSSKRQAILSFVIYSSTNSSPNCVTDRICKANSREKVEKLYMWGETGSMRAKPLHGPFVAALLSDLFGIQARGGCSCAGPYGHRLLNIDETCSHAYRSAIAKGYAGIRPGWTRVSFPYYLPNEEFEFILKALEFIADYGQRFLPLYAFNLRTGSWTMKKKVLDDLLGKDNYSNGHILALEKQCVNTEATLADIVSKHKSYLEAAKKISNLLPKFPLERELHEDIELSLLYFRI</sequence>
<proteinExistence type="predicted"/>
<dbReference type="InterPro" id="IPR015421">
    <property type="entry name" value="PyrdxlP-dep_Trfase_major"/>
</dbReference>